<dbReference type="Proteomes" id="UP000299102">
    <property type="component" value="Unassembled WGS sequence"/>
</dbReference>
<evidence type="ECO:0000256" key="1">
    <source>
        <dbReference type="SAM" id="MobiDB-lite"/>
    </source>
</evidence>
<gene>
    <name evidence="2" type="ORF">EVAR_86810_1</name>
</gene>
<protein>
    <submittedName>
        <fullName evidence="2">Uncharacterized protein</fullName>
    </submittedName>
</protein>
<feature type="compositionally biased region" description="Basic residues" evidence="1">
    <location>
        <begin position="1"/>
        <end position="12"/>
    </location>
</feature>
<comment type="caution">
    <text evidence="2">The sequence shown here is derived from an EMBL/GenBank/DDBJ whole genome shotgun (WGS) entry which is preliminary data.</text>
</comment>
<proteinExistence type="predicted"/>
<dbReference type="EMBL" id="BGZK01000407">
    <property type="protein sequence ID" value="GBP41840.1"/>
    <property type="molecule type" value="Genomic_DNA"/>
</dbReference>
<evidence type="ECO:0000313" key="3">
    <source>
        <dbReference type="Proteomes" id="UP000299102"/>
    </source>
</evidence>
<accession>A0A4C1VTK9</accession>
<dbReference type="AlphaFoldDB" id="A0A4C1VTK9"/>
<reference evidence="2 3" key="1">
    <citation type="journal article" date="2019" name="Commun. Biol.">
        <title>The bagworm genome reveals a unique fibroin gene that provides high tensile strength.</title>
        <authorList>
            <person name="Kono N."/>
            <person name="Nakamura H."/>
            <person name="Ohtoshi R."/>
            <person name="Tomita M."/>
            <person name="Numata K."/>
            <person name="Arakawa K."/>
        </authorList>
    </citation>
    <scope>NUCLEOTIDE SEQUENCE [LARGE SCALE GENOMIC DNA]</scope>
</reference>
<organism evidence="2 3">
    <name type="scientific">Eumeta variegata</name>
    <name type="common">Bagworm moth</name>
    <name type="synonym">Eumeta japonica</name>
    <dbReference type="NCBI Taxonomy" id="151549"/>
    <lineage>
        <taxon>Eukaryota</taxon>
        <taxon>Metazoa</taxon>
        <taxon>Ecdysozoa</taxon>
        <taxon>Arthropoda</taxon>
        <taxon>Hexapoda</taxon>
        <taxon>Insecta</taxon>
        <taxon>Pterygota</taxon>
        <taxon>Neoptera</taxon>
        <taxon>Endopterygota</taxon>
        <taxon>Lepidoptera</taxon>
        <taxon>Glossata</taxon>
        <taxon>Ditrysia</taxon>
        <taxon>Tineoidea</taxon>
        <taxon>Psychidae</taxon>
        <taxon>Oiketicinae</taxon>
        <taxon>Eumeta</taxon>
    </lineage>
</organism>
<name>A0A4C1VTK9_EUMVA</name>
<feature type="region of interest" description="Disordered" evidence="1">
    <location>
        <begin position="1"/>
        <end position="47"/>
    </location>
</feature>
<sequence>MATPRPPRRARRRAPDVIPQKRKRAVFKGLDNVNTPSRRAARGPSQSGSWISAANVAMLYSVSAQCDARNSAAAKSATRVSQWGKIGTRGVRREGRGVFHLRSTSLAGNTERQSFVHCICPTMIPPPTPIAVSTAISRCVPSIQT</sequence>
<evidence type="ECO:0000313" key="2">
    <source>
        <dbReference type="EMBL" id="GBP41840.1"/>
    </source>
</evidence>
<keyword evidence="3" id="KW-1185">Reference proteome</keyword>